<proteinExistence type="predicted"/>
<dbReference type="PANTHER" id="PTHR48094">
    <property type="entry name" value="PROTEIN/NUCLEIC ACID DEGLYCASE DJ-1-RELATED"/>
    <property type="match status" value="1"/>
</dbReference>
<dbReference type="EMBL" id="CWGI01000001">
    <property type="protein sequence ID" value="CRX36999.1"/>
    <property type="molecule type" value="Genomic_DNA"/>
</dbReference>
<sequence>MSKNNRILIIAADGYEDLEFTASFDILQRWGFNVDVAYLLQEGKKYVTSACGLNVMVKETLESITPKLDNYDHLMIPGGDGNVWRLDKSEYTSKIIEHFITKNKKIGAICAAPVLLAKRGYLKDKYAICYPAKKYQSILIANGAKIKNLSCKADQDCSVVIDNNIMTGLDFKTAVKFADKLVTFFN</sequence>
<dbReference type="InterPro" id="IPR029062">
    <property type="entry name" value="Class_I_gatase-like"/>
</dbReference>
<dbReference type="GO" id="GO:0005737">
    <property type="term" value="C:cytoplasm"/>
    <property type="evidence" value="ECO:0007669"/>
    <property type="project" value="TreeGrafter"/>
</dbReference>
<dbReference type="CDD" id="cd03135">
    <property type="entry name" value="GATase1_DJ-1"/>
    <property type="match status" value="1"/>
</dbReference>
<feature type="domain" description="DJ-1/PfpI" evidence="1">
    <location>
        <begin position="6"/>
        <end position="182"/>
    </location>
</feature>
<dbReference type="AlphaFoldDB" id="A0A0G7ZNA6"/>
<dbReference type="Pfam" id="PF01965">
    <property type="entry name" value="DJ-1_PfpI"/>
    <property type="match status" value="1"/>
</dbReference>
<protein>
    <submittedName>
        <fullName evidence="2">| yajL / Chaperone protein YajL |:485310 Reverse</fullName>
    </submittedName>
</protein>
<evidence type="ECO:0000259" key="1">
    <source>
        <dbReference type="Pfam" id="PF01965"/>
    </source>
</evidence>
<dbReference type="PANTHER" id="PTHR48094:SF12">
    <property type="entry name" value="PARKINSON DISEASE PROTEIN 7 HOMOLOG"/>
    <property type="match status" value="1"/>
</dbReference>
<organism evidence="2 3">
    <name type="scientific">Candidatus Hepatoplasma crinochetorum</name>
    <dbReference type="NCBI Taxonomy" id="295596"/>
    <lineage>
        <taxon>Bacteria</taxon>
        <taxon>Bacillati</taxon>
        <taxon>Mycoplasmatota</taxon>
        <taxon>Mollicutes</taxon>
        <taxon>Candidatus Hepatoplasmataceae</taxon>
        <taxon>Candidatus Hepatoplasma</taxon>
    </lineage>
</organism>
<dbReference type="Proteomes" id="UP000242141">
    <property type="component" value="Unassembled WGS sequence"/>
</dbReference>
<name>A0A0G7ZNA6_9MOLU</name>
<dbReference type="InterPro" id="IPR002818">
    <property type="entry name" value="DJ-1/PfpI"/>
</dbReference>
<dbReference type="InterPro" id="IPR050325">
    <property type="entry name" value="Prot/Nucl_acid_deglycase"/>
</dbReference>
<keyword evidence="3" id="KW-1185">Reference proteome</keyword>
<dbReference type="Gene3D" id="3.40.50.880">
    <property type="match status" value="1"/>
</dbReference>
<reference evidence="3" key="1">
    <citation type="submission" date="2015-05" db="EMBL/GenBank/DDBJ databases">
        <authorList>
            <person name="Collingro A."/>
        </authorList>
    </citation>
    <scope>NUCLEOTIDE SEQUENCE [LARGE SCALE GENOMIC DNA]</scope>
    <source>
        <strain evidence="3">Ps</strain>
    </source>
</reference>
<dbReference type="SUPFAM" id="SSF52317">
    <property type="entry name" value="Class I glutamine amidotransferase-like"/>
    <property type="match status" value="1"/>
</dbReference>
<accession>A0A0G7ZNA6</accession>
<evidence type="ECO:0000313" key="3">
    <source>
        <dbReference type="Proteomes" id="UP000242141"/>
    </source>
</evidence>
<gene>
    <name evidence="2" type="ORF">HEPPS_01990</name>
</gene>
<evidence type="ECO:0000313" key="2">
    <source>
        <dbReference type="EMBL" id="CRX36999.1"/>
    </source>
</evidence>